<dbReference type="Pfam" id="PF19853">
    <property type="entry name" value="DUF6328"/>
    <property type="match status" value="1"/>
</dbReference>
<keyword evidence="3" id="KW-1185">Reference proteome</keyword>
<evidence type="ECO:0008006" key="4">
    <source>
        <dbReference type="Google" id="ProtNLM"/>
    </source>
</evidence>
<reference evidence="3" key="1">
    <citation type="submission" date="2016-10" db="EMBL/GenBank/DDBJ databases">
        <authorList>
            <person name="Varghese N."/>
            <person name="Submissions S."/>
        </authorList>
    </citation>
    <scope>NUCLEOTIDE SEQUENCE [LARGE SCALE GENOMIC DNA]</scope>
    <source>
        <strain evidence="3">CGMCC 1.6963</strain>
    </source>
</reference>
<organism evidence="2 3">
    <name type="scientific">Pedococcus cremeus</name>
    <dbReference type="NCBI Taxonomy" id="587636"/>
    <lineage>
        <taxon>Bacteria</taxon>
        <taxon>Bacillati</taxon>
        <taxon>Actinomycetota</taxon>
        <taxon>Actinomycetes</taxon>
        <taxon>Micrococcales</taxon>
        <taxon>Intrasporangiaceae</taxon>
        <taxon>Pedococcus</taxon>
    </lineage>
</organism>
<evidence type="ECO:0000313" key="2">
    <source>
        <dbReference type="EMBL" id="SES35833.1"/>
    </source>
</evidence>
<dbReference type="InterPro" id="IPR046291">
    <property type="entry name" value="DUF6328"/>
</dbReference>
<keyword evidence="1" id="KW-0812">Transmembrane</keyword>
<dbReference type="Proteomes" id="UP000199019">
    <property type="component" value="Unassembled WGS sequence"/>
</dbReference>
<proteinExistence type="predicted"/>
<accession>A0A1H9WR17</accession>
<name>A0A1H9WR17_9MICO</name>
<sequence length="156" mass="17226">MDHYTRDETEAQKLDRNWSELLQELRVSQTGVQVLTGFLLTLPLQPEFHGITTLERNFYVAAISFSILATVLLVAPVSMHRVLFRKRRKESLVEVGAWVAKAGLVALALASATVAAFVFSLVFTDTVGVWVGAATLIVFALAWLVLPLVMRAPESD</sequence>
<feature type="transmembrane region" description="Helical" evidence="1">
    <location>
        <begin position="129"/>
        <end position="150"/>
    </location>
</feature>
<feature type="transmembrane region" description="Helical" evidence="1">
    <location>
        <begin position="98"/>
        <end position="123"/>
    </location>
</feature>
<keyword evidence="1" id="KW-0472">Membrane</keyword>
<dbReference type="EMBL" id="FOHB01000005">
    <property type="protein sequence ID" value="SES35833.1"/>
    <property type="molecule type" value="Genomic_DNA"/>
</dbReference>
<evidence type="ECO:0000256" key="1">
    <source>
        <dbReference type="SAM" id="Phobius"/>
    </source>
</evidence>
<protein>
    <recommendedName>
        <fullName evidence="4">Sodium:proton antiporter</fullName>
    </recommendedName>
</protein>
<gene>
    <name evidence="2" type="ORF">SAMN05216199_3085</name>
</gene>
<dbReference type="OrthoDB" id="3625784at2"/>
<dbReference type="STRING" id="587636.SAMN05216199_3085"/>
<keyword evidence="1" id="KW-1133">Transmembrane helix</keyword>
<dbReference type="RefSeq" id="WP_091759860.1">
    <property type="nucleotide sequence ID" value="NZ_FOHB01000005.1"/>
</dbReference>
<dbReference type="AlphaFoldDB" id="A0A1H9WR17"/>
<evidence type="ECO:0000313" key="3">
    <source>
        <dbReference type="Proteomes" id="UP000199019"/>
    </source>
</evidence>
<feature type="transmembrane region" description="Helical" evidence="1">
    <location>
        <begin position="58"/>
        <end position="77"/>
    </location>
</feature>